<keyword evidence="5" id="KW-0677">Repeat</keyword>
<evidence type="ECO:0000256" key="3">
    <source>
        <dbReference type="ARBA" id="ARBA00022540"/>
    </source>
</evidence>
<dbReference type="PANTHER" id="PTHR14068:SF0">
    <property type="entry name" value="EUKARYOTIC TRANSLATION INITIATION FACTOR 3 SUBUNIT B"/>
    <property type="match status" value="1"/>
</dbReference>
<dbReference type="GO" id="GO:0003723">
    <property type="term" value="F:RNA binding"/>
    <property type="evidence" value="ECO:0007669"/>
    <property type="project" value="UniProtKB-UniRule"/>
</dbReference>
<keyword evidence="4" id="KW-0853">WD repeat</keyword>
<dbReference type="PROSITE" id="PS50102">
    <property type="entry name" value="RRM"/>
    <property type="match status" value="1"/>
</dbReference>
<dbReference type="InterPro" id="IPR013979">
    <property type="entry name" value="TIF_beta_prop-like"/>
</dbReference>
<evidence type="ECO:0000256" key="9">
    <source>
        <dbReference type="HAMAP-Rule" id="MF_03001"/>
    </source>
</evidence>
<organism evidence="13 14">
    <name type="scientific">Allacma fusca</name>
    <dbReference type="NCBI Taxonomy" id="39272"/>
    <lineage>
        <taxon>Eukaryota</taxon>
        <taxon>Metazoa</taxon>
        <taxon>Ecdysozoa</taxon>
        <taxon>Arthropoda</taxon>
        <taxon>Hexapoda</taxon>
        <taxon>Collembola</taxon>
        <taxon>Symphypleona</taxon>
        <taxon>Sminthuridae</taxon>
        <taxon>Allacma</taxon>
    </lineage>
</organism>
<evidence type="ECO:0000256" key="7">
    <source>
        <dbReference type="ARBA" id="ARBA00022917"/>
    </source>
</evidence>
<evidence type="ECO:0000259" key="12">
    <source>
        <dbReference type="PROSITE" id="PS50102"/>
    </source>
</evidence>
<dbReference type="GO" id="GO:0016282">
    <property type="term" value="C:eukaryotic 43S preinitiation complex"/>
    <property type="evidence" value="ECO:0007669"/>
    <property type="project" value="UniProtKB-UniRule"/>
</dbReference>
<keyword evidence="3 9" id="KW-0396">Initiation factor</keyword>
<dbReference type="PANTHER" id="PTHR14068">
    <property type="entry name" value="EUKARYOTIC TRANSLATION INITIATION FACTOR 3 EIF3 -RELATED"/>
    <property type="match status" value="1"/>
</dbReference>
<dbReference type="InterPro" id="IPR011400">
    <property type="entry name" value="EIF3B"/>
</dbReference>
<dbReference type="GO" id="GO:0031369">
    <property type="term" value="F:translation initiation factor binding"/>
    <property type="evidence" value="ECO:0007669"/>
    <property type="project" value="InterPro"/>
</dbReference>
<feature type="region of interest" description="Disordered" evidence="11">
    <location>
        <begin position="1"/>
        <end position="33"/>
    </location>
</feature>
<dbReference type="GO" id="GO:0033290">
    <property type="term" value="C:eukaryotic 48S preinitiation complex"/>
    <property type="evidence" value="ECO:0007669"/>
    <property type="project" value="UniProtKB-UniRule"/>
</dbReference>
<dbReference type="GO" id="GO:0001732">
    <property type="term" value="P:formation of cytoplasmic translation initiation complex"/>
    <property type="evidence" value="ECO:0007669"/>
    <property type="project" value="UniProtKB-UniRule"/>
</dbReference>
<dbReference type="HAMAP" id="MF_03001">
    <property type="entry name" value="eIF3b"/>
    <property type="match status" value="1"/>
</dbReference>
<evidence type="ECO:0000313" key="13">
    <source>
        <dbReference type="EMBL" id="CAG7673110.1"/>
    </source>
</evidence>
<evidence type="ECO:0000256" key="11">
    <source>
        <dbReference type="SAM" id="MobiDB-lite"/>
    </source>
</evidence>
<sequence>MAKKKDSVDNGTEQQKEPEPDFSDPEGFVDDIPDEQLCGDLLRSKPRETDGVESVIVVDGLPLVDRDRLDKLKTVIRKIFSRFGVIVTEHYAQENASENAPNGNTTYMFIEYSNAANALEAVKQADGYKVDKSHTLCVNLFTDFEKYESIPDEWHTPEPQPYKDPGNLLYYIMEPDAYDQYAIVTLGIPKAGPGGHTVQANDIQVWCNAIPEPTEVLDRVGGTETIVKWSPLGTYMATFHAKGVALWGGEKFEKINRFAHPNAEFIDFSPCERYIITFSPKAERQYDNPEVLIIWEVRTGAKKRTFSEIWKSPWPILKWSQDDKYFARLGPDMLSIYETPSFRLLENKSLKIPGVRDFSWSPSDNILAYWVAEEKDVPARVTLLEIPSRVEIRAKNLFSVADCRMHWQKSGDFLCVKVDRYTKFRKEKHETKYSGMYYNFEIFHMREKQVPVDSTEIKEPISAFAWEPIGHKFAIIHGEQNNISVSFYGVKKGDTPTLLKKFEKRRFNTLFWSPQGQFIILACLKSAEGPIEFIDTSDFTIMNTLMPELTTDIEWDPTGRYVVAGVSAWTGKVSDTGYSLLTFQGKSLRKERVDRFGNLFWRPRPPCLLPHAKIKEIKKNLKNYSPQFETKDRMRHSKATMEILRKREEIINAWKEYREKKQEQYAAQKKQRLLLRNHIETDELDSDKASMQEEIIEVLVKEEIQDTE</sequence>
<feature type="compositionally biased region" description="Acidic residues" evidence="11">
    <location>
        <begin position="20"/>
        <end position="33"/>
    </location>
</feature>
<dbReference type="InterPro" id="IPR000504">
    <property type="entry name" value="RRM_dom"/>
</dbReference>
<reference evidence="13" key="1">
    <citation type="submission" date="2021-06" db="EMBL/GenBank/DDBJ databases">
        <authorList>
            <person name="Hodson N. C."/>
            <person name="Mongue J. A."/>
            <person name="Jaron S. K."/>
        </authorList>
    </citation>
    <scope>NUCLEOTIDE SEQUENCE</scope>
</reference>
<evidence type="ECO:0000256" key="10">
    <source>
        <dbReference type="PIRNR" id="PIRNR036424"/>
    </source>
</evidence>
<dbReference type="GO" id="GO:0003743">
    <property type="term" value="F:translation initiation factor activity"/>
    <property type="evidence" value="ECO:0007669"/>
    <property type="project" value="UniProtKB-UniRule"/>
</dbReference>
<proteinExistence type="inferred from homology"/>
<dbReference type="FunFam" id="2.130.10.10:FF:001060">
    <property type="entry name" value="Eukaryotic translation initiation factor 3 subunit B"/>
    <property type="match status" value="1"/>
</dbReference>
<dbReference type="OrthoDB" id="10250414at2759"/>
<comment type="function">
    <text evidence="9">RNA-binding component of the eukaryotic translation initiation factor 3 (eIF-3) complex, which is involved in protein synthesis of a specialized repertoire of mRNAs and, together with other initiation factors, stimulates binding of mRNA and methionyl-tRNAi to the 40S ribosome. The eIF-3 complex specifically targets and initiates translation of a subset of mRNAs involved in cell proliferation.</text>
</comment>
<dbReference type="Proteomes" id="UP000708208">
    <property type="component" value="Unassembled WGS sequence"/>
</dbReference>
<dbReference type="AlphaFoldDB" id="A0A8J2J4U3"/>
<evidence type="ECO:0000256" key="6">
    <source>
        <dbReference type="ARBA" id="ARBA00022884"/>
    </source>
</evidence>
<evidence type="ECO:0000256" key="1">
    <source>
        <dbReference type="ARBA" id="ARBA00004496"/>
    </source>
</evidence>
<comment type="subcellular location">
    <subcellularLocation>
        <location evidence="1 9 10">Cytoplasm</location>
    </subcellularLocation>
</comment>
<dbReference type="PIRSF" id="PIRSF036424">
    <property type="entry name" value="eIF3b"/>
    <property type="match status" value="1"/>
</dbReference>
<evidence type="ECO:0000256" key="2">
    <source>
        <dbReference type="ARBA" id="ARBA00022490"/>
    </source>
</evidence>
<accession>A0A8J2J4U3</accession>
<keyword evidence="2 9" id="KW-0963">Cytoplasm</keyword>
<comment type="function">
    <text evidence="10">Component of the eukaryotic translation initiation factor 3 (eIF-3) complex, which is involved in protein synthesis and, together with other initiation factors, stimulates binding of mRNA and methionyl-tRNAi to the 40S ribosome.</text>
</comment>
<dbReference type="GO" id="GO:0005852">
    <property type="term" value="C:eukaryotic translation initiation factor 3 complex"/>
    <property type="evidence" value="ECO:0007669"/>
    <property type="project" value="UniProtKB-UniRule"/>
</dbReference>
<keyword evidence="6 9" id="KW-0694">RNA-binding</keyword>
<protein>
    <recommendedName>
        <fullName evidence="9 10">Eukaryotic translation initiation factor 3 subunit B</fullName>
        <shortName evidence="9 10">eIF3b</shortName>
    </recommendedName>
    <alternativeName>
        <fullName evidence="9">Eukaryotic translation initiation factor 3 subunit 9</fullName>
    </alternativeName>
</protein>
<evidence type="ECO:0000313" key="14">
    <source>
        <dbReference type="Proteomes" id="UP000708208"/>
    </source>
</evidence>
<keyword evidence="7 9" id="KW-0648">Protein biosynthesis</keyword>
<dbReference type="Pfam" id="PF08662">
    <property type="entry name" value="eIF2A"/>
    <property type="match status" value="1"/>
</dbReference>
<keyword evidence="14" id="KW-1185">Reference proteome</keyword>
<dbReference type="InterPro" id="IPR034363">
    <property type="entry name" value="eIF3B_RRM"/>
</dbReference>
<evidence type="ECO:0000256" key="4">
    <source>
        <dbReference type="ARBA" id="ARBA00022574"/>
    </source>
</evidence>
<dbReference type="EMBL" id="CAJVCH010012366">
    <property type="protein sequence ID" value="CAG7673110.1"/>
    <property type="molecule type" value="Genomic_DNA"/>
</dbReference>
<gene>
    <name evidence="13" type="ORF">AFUS01_LOCUS2172</name>
</gene>
<evidence type="ECO:0000256" key="8">
    <source>
        <dbReference type="ARBA" id="ARBA00047068"/>
    </source>
</evidence>
<comment type="caution">
    <text evidence="13">The sequence shown here is derived from an EMBL/GenBank/DDBJ whole genome shotgun (WGS) entry which is preliminary data.</text>
</comment>
<feature type="domain" description="RRM" evidence="12">
    <location>
        <begin position="54"/>
        <end position="143"/>
    </location>
</feature>
<comment type="similarity">
    <text evidence="9 10">Belongs to the eIF-3 subunit B family.</text>
</comment>
<dbReference type="CDD" id="cd12278">
    <property type="entry name" value="RRM_eIF3B"/>
    <property type="match status" value="1"/>
</dbReference>
<evidence type="ECO:0000256" key="5">
    <source>
        <dbReference type="ARBA" id="ARBA00022737"/>
    </source>
</evidence>
<feature type="compositionally biased region" description="Basic and acidic residues" evidence="11">
    <location>
        <begin position="1"/>
        <end position="19"/>
    </location>
</feature>
<comment type="subunit">
    <text evidence="8">Component of the eukaryotic translation initiation factor 3 (eIF-3) complex. The eIF-3 complex interacts with pix. Interacts with mxt.</text>
</comment>
<name>A0A8J2J4U3_9HEXA</name>